<dbReference type="Proteomes" id="UP000694680">
    <property type="component" value="Chromosome 10"/>
</dbReference>
<protein>
    <submittedName>
        <fullName evidence="1">Uncharacterized protein</fullName>
    </submittedName>
</protein>
<reference evidence="1" key="2">
    <citation type="submission" date="2025-08" db="UniProtKB">
        <authorList>
            <consortium name="Ensembl"/>
        </authorList>
    </citation>
    <scope>IDENTIFICATION</scope>
</reference>
<evidence type="ECO:0000313" key="2">
    <source>
        <dbReference type="Proteomes" id="UP000694680"/>
    </source>
</evidence>
<evidence type="ECO:0000313" key="1">
    <source>
        <dbReference type="Ensembl" id="ENSGWIP00000003694.1"/>
    </source>
</evidence>
<reference evidence="1" key="1">
    <citation type="submission" date="2020-06" db="EMBL/GenBank/DDBJ databases">
        <authorList>
            <consortium name="Wellcome Sanger Institute Data Sharing"/>
        </authorList>
    </citation>
    <scope>NUCLEOTIDE SEQUENCE [LARGE SCALE GENOMIC DNA]</scope>
</reference>
<proteinExistence type="predicted"/>
<reference evidence="1" key="3">
    <citation type="submission" date="2025-09" db="UniProtKB">
        <authorList>
            <consortium name="Ensembl"/>
        </authorList>
    </citation>
    <scope>IDENTIFICATION</scope>
</reference>
<dbReference type="AlphaFoldDB" id="A0A8C5D8Z6"/>
<keyword evidence="2" id="KW-1185">Reference proteome</keyword>
<dbReference type="Ensembl" id="ENSGWIT00000003984.1">
    <property type="protein sequence ID" value="ENSGWIP00000003694.1"/>
    <property type="gene ID" value="ENSGWIG00000002005.1"/>
</dbReference>
<accession>A0A8C5D8Z6</accession>
<name>A0A8C5D8Z6_GOUWI</name>
<sequence>LILYLSQADISIPKALDIISCFGKISGSGFIFPVNAQACCMIFDKFPFQLVRDHFTYLRISVTCKFKDLFKKAKLESHHHLERIQRGASEWIA</sequence>
<organism evidence="1 2">
    <name type="scientific">Gouania willdenowi</name>
    <name type="common">Blunt-snouted clingfish</name>
    <name type="synonym">Lepadogaster willdenowi</name>
    <dbReference type="NCBI Taxonomy" id="441366"/>
    <lineage>
        <taxon>Eukaryota</taxon>
        <taxon>Metazoa</taxon>
        <taxon>Chordata</taxon>
        <taxon>Craniata</taxon>
        <taxon>Vertebrata</taxon>
        <taxon>Euteleostomi</taxon>
        <taxon>Actinopterygii</taxon>
        <taxon>Neopterygii</taxon>
        <taxon>Teleostei</taxon>
        <taxon>Neoteleostei</taxon>
        <taxon>Acanthomorphata</taxon>
        <taxon>Ovalentaria</taxon>
        <taxon>Blenniimorphae</taxon>
        <taxon>Blenniiformes</taxon>
        <taxon>Gobiesocoidei</taxon>
        <taxon>Gobiesocidae</taxon>
        <taxon>Gobiesocinae</taxon>
        <taxon>Gouania</taxon>
    </lineage>
</organism>